<dbReference type="GO" id="GO:0016787">
    <property type="term" value="F:hydrolase activity"/>
    <property type="evidence" value="ECO:0007669"/>
    <property type="project" value="UniProtKB-KW"/>
</dbReference>
<dbReference type="InterPro" id="IPR050266">
    <property type="entry name" value="AB_hydrolase_sf"/>
</dbReference>
<gene>
    <name evidence="4" type="ORF">JQX08_15795</name>
</gene>
<evidence type="ECO:0000259" key="3">
    <source>
        <dbReference type="Pfam" id="PF00561"/>
    </source>
</evidence>
<proteinExistence type="inferred from homology"/>
<dbReference type="Pfam" id="PF00561">
    <property type="entry name" value="Abhydrolase_1"/>
    <property type="match status" value="1"/>
</dbReference>
<comment type="caution">
    <text evidence="4">The sequence shown here is derived from an EMBL/GenBank/DDBJ whole genome shotgun (WGS) entry which is preliminary data.</text>
</comment>
<dbReference type="SUPFAM" id="SSF53474">
    <property type="entry name" value="alpha/beta-Hydrolases"/>
    <property type="match status" value="1"/>
</dbReference>
<feature type="domain" description="AB hydrolase-1" evidence="3">
    <location>
        <begin position="29"/>
        <end position="142"/>
    </location>
</feature>
<dbReference type="PANTHER" id="PTHR43798">
    <property type="entry name" value="MONOACYLGLYCEROL LIPASE"/>
    <property type="match status" value="1"/>
</dbReference>
<reference evidence="4 5" key="1">
    <citation type="submission" date="2021-02" db="EMBL/GenBank/DDBJ databases">
        <authorList>
            <person name="Lee D.-H."/>
        </authorList>
    </citation>
    <scope>NUCLEOTIDE SEQUENCE [LARGE SCALE GENOMIC DNA]</scope>
    <source>
        <strain evidence="4 5">UL073</strain>
    </source>
</reference>
<dbReference type="PANTHER" id="PTHR43798:SF14">
    <property type="entry name" value="SERINE HYDROLASE-LIKE PROTEIN DDB_G0286239"/>
    <property type="match status" value="1"/>
</dbReference>
<comment type="similarity">
    <text evidence="1">Belongs to the AB hydrolase superfamily.</text>
</comment>
<dbReference type="RefSeq" id="WP_205349353.1">
    <property type="nucleotide sequence ID" value="NZ_JAFEUP010000004.1"/>
</dbReference>
<dbReference type="Gene3D" id="3.40.50.1820">
    <property type="entry name" value="alpha/beta hydrolase"/>
    <property type="match status" value="1"/>
</dbReference>
<protein>
    <submittedName>
        <fullName evidence="4">Alpha/beta fold hydrolase</fullName>
    </submittedName>
</protein>
<accession>A0ABS2IHM6</accession>
<dbReference type="EMBL" id="JAFEUP010000004">
    <property type="protein sequence ID" value="MBM7062173.1"/>
    <property type="molecule type" value="Genomic_DNA"/>
</dbReference>
<keyword evidence="5" id="KW-1185">Reference proteome</keyword>
<dbReference type="InterPro" id="IPR029058">
    <property type="entry name" value="AB_hydrolase_fold"/>
</dbReference>
<evidence type="ECO:0000313" key="5">
    <source>
        <dbReference type="Proteomes" id="UP000717995"/>
    </source>
</evidence>
<sequence>MSAQVEEVRLSLPHIELAAHVYGPADGHPVLAVHGWMDNAMSFARLIPKLDGLRIVAVDLAGHGYSDHRPPGTGYLIWDYVYDLLHVANQFGWERFSLLGHSMGAIVSTLLAGTVPERVQRLALIDAIIPHTSKPEAAPQELAAAFESLMAQKGKRRRVHESLEAAIEARVKGKVPLNREASELLAQRGVMPVPGGYIWRTDPRLALSSPLRLTFDQAMAFVRRVTCPVNLIVAEQGYLKRIPHALEPLRGLPIDIVEQPGPHHLHLESEAGAQAVADCFNRFFRTA</sequence>
<dbReference type="Proteomes" id="UP000717995">
    <property type="component" value="Unassembled WGS sequence"/>
</dbReference>
<evidence type="ECO:0000256" key="1">
    <source>
        <dbReference type="ARBA" id="ARBA00008645"/>
    </source>
</evidence>
<evidence type="ECO:0000313" key="4">
    <source>
        <dbReference type="EMBL" id="MBM7062173.1"/>
    </source>
</evidence>
<name>A0ABS2IHM6_9GAMM</name>
<dbReference type="PRINTS" id="PR00111">
    <property type="entry name" value="ABHYDROLASE"/>
</dbReference>
<evidence type="ECO:0000256" key="2">
    <source>
        <dbReference type="ARBA" id="ARBA00022801"/>
    </source>
</evidence>
<dbReference type="InterPro" id="IPR000073">
    <property type="entry name" value="AB_hydrolase_1"/>
</dbReference>
<organism evidence="4 5">
    <name type="scientific">Zestomonas insulae</name>
    <dbReference type="NCBI Taxonomy" id="2809017"/>
    <lineage>
        <taxon>Bacteria</taxon>
        <taxon>Pseudomonadati</taxon>
        <taxon>Pseudomonadota</taxon>
        <taxon>Gammaproteobacteria</taxon>
        <taxon>Pseudomonadales</taxon>
        <taxon>Pseudomonadaceae</taxon>
        <taxon>Zestomonas</taxon>
    </lineage>
</organism>
<keyword evidence="2 4" id="KW-0378">Hydrolase</keyword>